<sequence>MIIMVQNVTFLVRLTANLVMKEVFTDVTRKLENVAIVKMVDLDQCVNFCVTLTVPRMMMEQFDVISRGYCQDGCQPGWFNETCLSQCSGTCVNRLCQRQTGDILADW</sequence>
<dbReference type="EMBL" id="JAEAOA010001340">
    <property type="protein sequence ID" value="KAK3579130.1"/>
    <property type="molecule type" value="Genomic_DNA"/>
</dbReference>
<reference evidence="1" key="1">
    <citation type="journal article" date="2021" name="Genome Biol. Evol.">
        <title>A High-Quality Reference Genome for a Parasitic Bivalve with Doubly Uniparental Inheritance (Bivalvia: Unionida).</title>
        <authorList>
            <person name="Smith C.H."/>
        </authorList>
    </citation>
    <scope>NUCLEOTIDE SEQUENCE</scope>
    <source>
        <strain evidence="1">CHS0354</strain>
    </source>
</reference>
<organism evidence="1 2">
    <name type="scientific">Potamilus streckersoni</name>
    <dbReference type="NCBI Taxonomy" id="2493646"/>
    <lineage>
        <taxon>Eukaryota</taxon>
        <taxon>Metazoa</taxon>
        <taxon>Spiralia</taxon>
        <taxon>Lophotrochozoa</taxon>
        <taxon>Mollusca</taxon>
        <taxon>Bivalvia</taxon>
        <taxon>Autobranchia</taxon>
        <taxon>Heteroconchia</taxon>
        <taxon>Palaeoheterodonta</taxon>
        <taxon>Unionida</taxon>
        <taxon>Unionoidea</taxon>
        <taxon>Unionidae</taxon>
        <taxon>Ambleminae</taxon>
        <taxon>Lampsilini</taxon>
        <taxon>Potamilus</taxon>
    </lineage>
</organism>
<evidence type="ECO:0000313" key="2">
    <source>
        <dbReference type="Proteomes" id="UP001195483"/>
    </source>
</evidence>
<comment type="caution">
    <text evidence="1">The sequence shown here is derived from an EMBL/GenBank/DDBJ whole genome shotgun (WGS) entry which is preliminary data.</text>
</comment>
<evidence type="ECO:0000313" key="1">
    <source>
        <dbReference type="EMBL" id="KAK3579130.1"/>
    </source>
</evidence>
<reference evidence="1" key="3">
    <citation type="submission" date="2023-05" db="EMBL/GenBank/DDBJ databases">
        <authorList>
            <person name="Smith C.H."/>
        </authorList>
    </citation>
    <scope>NUCLEOTIDE SEQUENCE</scope>
    <source>
        <strain evidence="1">CHS0354</strain>
        <tissue evidence="1">Mantle</tissue>
    </source>
</reference>
<dbReference type="AlphaFoldDB" id="A0AAE0RTN1"/>
<protein>
    <submittedName>
        <fullName evidence="1">Uncharacterized protein</fullName>
    </submittedName>
</protein>
<keyword evidence="2" id="KW-1185">Reference proteome</keyword>
<accession>A0AAE0RTN1</accession>
<proteinExistence type="predicted"/>
<reference evidence="1" key="2">
    <citation type="journal article" date="2021" name="Genome Biol. Evol.">
        <title>Developing a high-quality reference genome for a parasitic bivalve with doubly uniparental inheritance (Bivalvia: Unionida).</title>
        <authorList>
            <person name="Smith C.H."/>
        </authorList>
    </citation>
    <scope>NUCLEOTIDE SEQUENCE</scope>
    <source>
        <strain evidence="1">CHS0354</strain>
        <tissue evidence="1">Mantle</tissue>
    </source>
</reference>
<name>A0AAE0RTN1_9BIVA</name>
<gene>
    <name evidence="1" type="ORF">CHS0354_022150</name>
</gene>
<dbReference type="Proteomes" id="UP001195483">
    <property type="component" value="Unassembled WGS sequence"/>
</dbReference>